<evidence type="ECO:0000256" key="1">
    <source>
        <dbReference type="SAM" id="Phobius"/>
    </source>
</evidence>
<feature type="transmembrane region" description="Helical" evidence="1">
    <location>
        <begin position="46"/>
        <end position="70"/>
    </location>
</feature>
<comment type="caution">
    <text evidence="2">The sequence shown here is derived from an EMBL/GenBank/DDBJ whole genome shotgun (WGS) entry which is preliminary data.</text>
</comment>
<feature type="transmembrane region" description="Helical" evidence="1">
    <location>
        <begin position="12"/>
        <end position="34"/>
    </location>
</feature>
<evidence type="ECO:0000313" key="3">
    <source>
        <dbReference type="Proteomes" id="UP000736335"/>
    </source>
</evidence>
<dbReference type="EMBL" id="WIUZ02000005">
    <property type="protein sequence ID" value="KAF9787485.1"/>
    <property type="molecule type" value="Genomic_DNA"/>
</dbReference>
<proteinExistence type="predicted"/>
<keyword evidence="1" id="KW-1133">Transmembrane helix</keyword>
<dbReference type="PANTHER" id="PTHR40465">
    <property type="entry name" value="CHROMOSOME 1, WHOLE GENOME SHOTGUN SEQUENCE"/>
    <property type="match status" value="1"/>
</dbReference>
<feature type="transmembrane region" description="Helical" evidence="1">
    <location>
        <begin position="155"/>
        <end position="180"/>
    </location>
</feature>
<gene>
    <name evidence="2" type="ORF">BJ322DRAFT_725801</name>
</gene>
<feature type="transmembrane region" description="Helical" evidence="1">
    <location>
        <begin position="82"/>
        <end position="105"/>
    </location>
</feature>
<dbReference type="PANTHER" id="PTHR40465:SF1">
    <property type="entry name" value="DUF6534 DOMAIN-CONTAINING PROTEIN"/>
    <property type="match status" value="1"/>
</dbReference>
<reference evidence="2" key="2">
    <citation type="submission" date="2020-11" db="EMBL/GenBank/DDBJ databases">
        <authorList>
            <consortium name="DOE Joint Genome Institute"/>
            <person name="Kuo A."/>
            <person name="Miyauchi S."/>
            <person name="Kiss E."/>
            <person name="Drula E."/>
            <person name="Kohler A."/>
            <person name="Sanchez-Garcia M."/>
            <person name="Andreopoulos B."/>
            <person name="Barry K.W."/>
            <person name="Bonito G."/>
            <person name="Buee M."/>
            <person name="Carver A."/>
            <person name="Chen C."/>
            <person name="Cichocki N."/>
            <person name="Clum A."/>
            <person name="Culley D."/>
            <person name="Crous P.W."/>
            <person name="Fauchery L."/>
            <person name="Girlanda M."/>
            <person name="Hayes R."/>
            <person name="Keri Z."/>
            <person name="Labutti K."/>
            <person name="Lipzen A."/>
            <person name="Lombard V."/>
            <person name="Magnuson J."/>
            <person name="Maillard F."/>
            <person name="Morin E."/>
            <person name="Murat C."/>
            <person name="Nolan M."/>
            <person name="Ohm R."/>
            <person name="Pangilinan J."/>
            <person name="Pereira M."/>
            <person name="Perotto S."/>
            <person name="Peter M."/>
            <person name="Riley R."/>
            <person name="Sitrit Y."/>
            <person name="Stielow B."/>
            <person name="Szollosi G."/>
            <person name="Zifcakova L."/>
            <person name="Stursova M."/>
            <person name="Spatafora J.W."/>
            <person name="Tedersoo L."/>
            <person name="Vaario L.-M."/>
            <person name="Yamada A."/>
            <person name="Yan M."/>
            <person name="Wang P."/>
            <person name="Xu J."/>
            <person name="Bruns T."/>
            <person name="Baldrian P."/>
            <person name="Vilgalys R."/>
            <person name="Henrissat B."/>
            <person name="Grigoriev I.V."/>
            <person name="Hibbett D."/>
            <person name="Nagy L.G."/>
            <person name="Martin F.M."/>
        </authorList>
    </citation>
    <scope>NUCLEOTIDE SEQUENCE</scope>
    <source>
        <strain evidence="2">UH-Tt-Lm1</strain>
    </source>
</reference>
<dbReference type="OrthoDB" id="3206554at2759"/>
<accession>A0A9P6L8S9</accession>
<feature type="transmembrane region" description="Helical" evidence="1">
    <location>
        <begin position="117"/>
        <end position="135"/>
    </location>
</feature>
<keyword evidence="3" id="KW-1185">Reference proteome</keyword>
<dbReference type="Proteomes" id="UP000736335">
    <property type="component" value="Unassembled WGS sequence"/>
</dbReference>
<reference evidence="2" key="1">
    <citation type="journal article" date="2020" name="Nat. Commun.">
        <title>Large-scale genome sequencing of mycorrhizal fungi provides insights into the early evolution of symbiotic traits.</title>
        <authorList>
            <person name="Miyauchi S."/>
            <person name="Kiss E."/>
            <person name="Kuo A."/>
            <person name="Drula E."/>
            <person name="Kohler A."/>
            <person name="Sanchez-Garcia M."/>
            <person name="Morin E."/>
            <person name="Andreopoulos B."/>
            <person name="Barry K.W."/>
            <person name="Bonito G."/>
            <person name="Buee M."/>
            <person name="Carver A."/>
            <person name="Chen C."/>
            <person name="Cichocki N."/>
            <person name="Clum A."/>
            <person name="Culley D."/>
            <person name="Crous P.W."/>
            <person name="Fauchery L."/>
            <person name="Girlanda M."/>
            <person name="Hayes R.D."/>
            <person name="Keri Z."/>
            <person name="LaButti K."/>
            <person name="Lipzen A."/>
            <person name="Lombard V."/>
            <person name="Magnuson J."/>
            <person name="Maillard F."/>
            <person name="Murat C."/>
            <person name="Nolan M."/>
            <person name="Ohm R.A."/>
            <person name="Pangilinan J."/>
            <person name="Pereira M.F."/>
            <person name="Perotto S."/>
            <person name="Peter M."/>
            <person name="Pfister S."/>
            <person name="Riley R."/>
            <person name="Sitrit Y."/>
            <person name="Stielow J.B."/>
            <person name="Szollosi G."/>
            <person name="Zifcakova L."/>
            <person name="Stursova M."/>
            <person name="Spatafora J.W."/>
            <person name="Tedersoo L."/>
            <person name="Vaario L.M."/>
            <person name="Yamada A."/>
            <person name="Yan M."/>
            <person name="Wang P."/>
            <person name="Xu J."/>
            <person name="Bruns T."/>
            <person name="Baldrian P."/>
            <person name="Vilgalys R."/>
            <person name="Dunand C."/>
            <person name="Henrissat B."/>
            <person name="Grigoriev I.V."/>
            <person name="Hibbett D."/>
            <person name="Nagy L.G."/>
            <person name="Martin F.M."/>
        </authorList>
    </citation>
    <scope>NUCLEOTIDE SEQUENCE</scope>
    <source>
        <strain evidence="2">UH-Tt-Lm1</strain>
    </source>
</reference>
<protein>
    <submittedName>
        <fullName evidence="2">Uncharacterized protein</fullName>
    </submittedName>
</protein>
<keyword evidence="1" id="KW-0812">Transmembrane</keyword>
<dbReference type="AlphaFoldDB" id="A0A9P6L8S9"/>
<keyword evidence="1" id="KW-0472">Membrane</keyword>
<name>A0A9P6L8S9_9AGAM</name>
<organism evidence="2 3">
    <name type="scientific">Thelephora terrestris</name>
    <dbReference type="NCBI Taxonomy" id="56493"/>
    <lineage>
        <taxon>Eukaryota</taxon>
        <taxon>Fungi</taxon>
        <taxon>Dikarya</taxon>
        <taxon>Basidiomycota</taxon>
        <taxon>Agaricomycotina</taxon>
        <taxon>Agaricomycetes</taxon>
        <taxon>Thelephorales</taxon>
        <taxon>Thelephoraceae</taxon>
        <taxon>Thelephora</taxon>
    </lineage>
</organism>
<sequence length="208" mass="23106">MTPHLSSTLGSVLVGSGAASILTGVVSTQTVYYFQSYPDDKPLIKLMVVVVWCLDFLHTIMIFTSDWWWLIGHFNDPGVSDLIPWSLGITVVLTAMVTVIVHGFFAYRIHRLSKGNWFVVAPIVVLALARLGFASTTCSKMMIYKSFSMFIHHAAWVFTMGLVASSILDIVVTSSLVWYLGHSRSGFEGLDQIVNTLCRYTVENGLFT</sequence>
<evidence type="ECO:0000313" key="2">
    <source>
        <dbReference type="EMBL" id="KAF9787485.1"/>
    </source>
</evidence>